<protein>
    <submittedName>
        <fullName evidence="1">Uncharacterized protein</fullName>
    </submittedName>
</protein>
<proteinExistence type="predicted"/>
<accession>A0ABX8UKI2</accession>
<evidence type="ECO:0000313" key="1">
    <source>
        <dbReference type="EMBL" id="QYD67827.1"/>
    </source>
</evidence>
<dbReference type="RefSeq" id="WP_219797116.1">
    <property type="nucleotide sequence ID" value="NZ_CP080095.1"/>
</dbReference>
<name>A0ABX8UKI2_9BURK</name>
<gene>
    <name evidence="1" type="ORF">KZJ38_16060</name>
</gene>
<sequence>METSSLRSQFLDALDRSGFNDMVRDRALAAWFILEAILAGHQCAAETLKTIPAECLSCLAYRLPKDDIETMLIDLAAIRVVLLQAGHTPASISGLQVTVRRRRIENTSSGKYRYVKTLDDRIR</sequence>
<dbReference type="Proteomes" id="UP000826462">
    <property type="component" value="Chromosome 1"/>
</dbReference>
<dbReference type="EMBL" id="CP080095">
    <property type="protein sequence ID" value="QYD67827.1"/>
    <property type="molecule type" value="Genomic_DNA"/>
</dbReference>
<organism evidence="1 2">
    <name type="scientific">Paraburkholderia edwinii</name>
    <dbReference type="NCBI Taxonomy" id="2861782"/>
    <lineage>
        <taxon>Bacteria</taxon>
        <taxon>Pseudomonadati</taxon>
        <taxon>Pseudomonadota</taxon>
        <taxon>Betaproteobacteria</taxon>
        <taxon>Burkholderiales</taxon>
        <taxon>Burkholderiaceae</taxon>
        <taxon>Paraburkholderia</taxon>
    </lineage>
</organism>
<keyword evidence="2" id="KW-1185">Reference proteome</keyword>
<evidence type="ECO:0000313" key="2">
    <source>
        <dbReference type="Proteomes" id="UP000826462"/>
    </source>
</evidence>
<reference evidence="1 2" key="1">
    <citation type="submission" date="2021-07" db="EMBL/GenBank/DDBJ databases">
        <title>Paraburkholderia edwinii protects Aspergillus sp. from phenazines by acting as a toxin sponge.</title>
        <authorList>
            <person name="Dahlstrom K.M."/>
            <person name="Newman D.K."/>
        </authorList>
    </citation>
    <scope>NUCLEOTIDE SEQUENCE [LARGE SCALE GENOMIC DNA]</scope>
    <source>
        <strain evidence="1 2">Pe01</strain>
    </source>
</reference>